<reference evidence="4" key="1">
    <citation type="submission" date="2023-06" db="EMBL/GenBank/DDBJ databases">
        <title>Robiginitalea aurantiacus sp. nov. and Algoriphagus sediminis sp. nov., isolated from coastal sediment.</title>
        <authorList>
            <person name="Zhou Z.Y."/>
            <person name="An J."/>
            <person name="Jia Y.W."/>
            <person name="Du Z.J."/>
        </authorList>
    </citation>
    <scope>NUCLEOTIDE SEQUENCE</scope>
    <source>
        <strain evidence="4">M39</strain>
    </source>
</reference>
<dbReference type="InterPro" id="IPR011990">
    <property type="entry name" value="TPR-like_helical_dom_sf"/>
</dbReference>
<evidence type="ECO:0000256" key="3">
    <source>
        <dbReference type="PROSITE-ProRule" id="PRU00339"/>
    </source>
</evidence>
<feature type="repeat" description="TPR" evidence="3">
    <location>
        <begin position="302"/>
        <end position="335"/>
    </location>
</feature>
<dbReference type="InterPro" id="IPR050498">
    <property type="entry name" value="Ycf3"/>
</dbReference>
<accession>A0ABT7WGI8</accession>
<sequence length="466" mass="54284">MALDSSEQPGPPIAKFESMLRTDDVYFFDAEDFEEIIHHYLNHGKVSLAKKAIKMGLQQHPNSLDIRLLDVEVMVFENEFDLAEGVLDELQILEPNNEEIFVQRANIQSKQDNHLAAIALLHQALEMTDDVVDLYSLLGMEYLFIDDYTMARKCFIRCLEADPEDYASLYNTIYCYEFLDEHEGAISYLNTYLDSNPYCQIAWHQLGKQYFAVKMYPEALAAFDFAIISDDSFLGAYFEKGKVLEKLGRYEEAIENYNTTTELEDPTSHAYLRIGKCYEQLDRPEKARYYFYLTVHEDPLLDKGWLAITDHYLKKKDYQKAQEYIDKALSIDGENAIYWKRSGMIHKALKQVHEADFAFKQATELGNYEVDTWLNWAEILCECDELEAAEVVLRQGCEFHPESAELQYQLAGVYLRQHFPDKGKRTLQKALKEAPDKYPYFETRFPEISRALWVQRLLRESGKASK</sequence>
<evidence type="ECO:0000313" key="5">
    <source>
        <dbReference type="Proteomes" id="UP001174839"/>
    </source>
</evidence>
<dbReference type="InterPro" id="IPR019734">
    <property type="entry name" value="TPR_rpt"/>
</dbReference>
<dbReference type="Pfam" id="PF13432">
    <property type="entry name" value="TPR_16"/>
    <property type="match status" value="1"/>
</dbReference>
<evidence type="ECO:0000313" key="4">
    <source>
        <dbReference type="EMBL" id="MDM9632031.1"/>
    </source>
</evidence>
<keyword evidence="5" id="KW-1185">Reference proteome</keyword>
<evidence type="ECO:0000256" key="1">
    <source>
        <dbReference type="ARBA" id="ARBA00022737"/>
    </source>
</evidence>
<gene>
    <name evidence="4" type="ORF">QU605_11135</name>
</gene>
<protein>
    <submittedName>
        <fullName evidence="4">Tetratricopeptide repeat protein</fullName>
    </submittedName>
</protein>
<dbReference type="Gene3D" id="1.25.40.10">
    <property type="entry name" value="Tetratricopeptide repeat domain"/>
    <property type="match status" value="3"/>
</dbReference>
<dbReference type="Proteomes" id="UP001174839">
    <property type="component" value="Unassembled WGS sequence"/>
</dbReference>
<dbReference type="SMART" id="SM00028">
    <property type="entry name" value="TPR"/>
    <property type="match status" value="11"/>
</dbReference>
<dbReference type="PANTHER" id="PTHR44858">
    <property type="entry name" value="TETRATRICOPEPTIDE REPEAT PROTEIN 6"/>
    <property type="match status" value="1"/>
</dbReference>
<dbReference type="EMBL" id="JAUDUY010000005">
    <property type="protein sequence ID" value="MDM9632031.1"/>
    <property type="molecule type" value="Genomic_DNA"/>
</dbReference>
<evidence type="ECO:0000256" key="2">
    <source>
        <dbReference type="ARBA" id="ARBA00022803"/>
    </source>
</evidence>
<proteinExistence type="predicted"/>
<feature type="repeat" description="TPR" evidence="3">
    <location>
        <begin position="132"/>
        <end position="165"/>
    </location>
</feature>
<dbReference type="PROSITE" id="PS50005">
    <property type="entry name" value="TPR"/>
    <property type="match status" value="3"/>
</dbReference>
<organism evidence="4 5">
    <name type="scientific">Robiginitalea aurantiaca</name>
    <dbReference type="NCBI Taxonomy" id="3056915"/>
    <lineage>
        <taxon>Bacteria</taxon>
        <taxon>Pseudomonadati</taxon>
        <taxon>Bacteroidota</taxon>
        <taxon>Flavobacteriia</taxon>
        <taxon>Flavobacteriales</taxon>
        <taxon>Flavobacteriaceae</taxon>
        <taxon>Robiginitalea</taxon>
    </lineage>
</organism>
<dbReference type="SUPFAM" id="SSF48452">
    <property type="entry name" value="TPR-like"/>
    <property type="match status" value="2"/>
</dbReference>
<keyword evidence="1" id="KW-0677">Repeat</keyword>
<dbReference type="PANTHER" id="PTHR44858:SF1">
    <property type="entry name" value="UDP-N-ACETYLGLUCOSAMINE--PEPTIDE N-ACETYLGLUCOSAMINYLTRANSFERASE SPINDLY-RELATED"/>
    <property type="match status" value="1"/>
</dbReference>
<keyword evidence="2 3" id="KW-0802">TPR repeat</keyword>
<name>A0ABT7WGI8_9FLAO</name>
<feature type="repeat" description="TPR" evidence="3">
    <location>
        <begin position="234"/>
        <end position="267"/>
    </location>
</feature>
<dbReference type="Pfam" id="PF13181">
    <property type="entry name" value="TPR_8"/>
    <property type="match status" value="2"/>
</dbReference>
<comment type="caution">
    <text evidence="4">The sequence shown here is derived from an EMBL/GenBank/DDBJ whole genome shotgun (WGS) entry which is preliminary data.</text>
</comment>